<evidence type="ECO:0000313" key="2">
    <source>
        <dbReference type="Proteomes" id="UP000674318"/>
    </source>
</evidence>
<dbReference type="OrthoDB" id="242319at2759"/>
<comment type="caution">
    <text evidence="1">The sequence shown here is derived from an EMBL/GenBank/DDBJ whole genome shotgun (WGS) entry which is preliminary data.</text>
</comment>
<organism evidence="1 2">
    <name type="scientific">Porcisia hertigi</name>
    <dbReference type="NCBI Taxonomy" id="2761500"/>
    <lineage>
        <taxon>Eukaryota</taxon>
        <taxon>Discoba</taxon>
        <taxon>Euglenozoa</taxon>
        <taxon>Kinetoplastea</taxon>
        <taxon>Metakinetoplastina</taxon>
        <taxon>Trypanosomatida</taxon>
        <taxon>Trypanosomatidae</taxon>
        <taxon>Leishmaniinae</taxon>
        <taxon>Porcisia</taxon>
    </lineage>
</organism>
<dbReference type="RefSeq" id="XP_067756018.1">
    <property type="nucleotide sequence ID" value="XM_067899228.1"/>
</dbReference>
<accession>A0A836LAN8</accession>
<dbReference type="Proteomes" id="UP000674318">
    <property type="component" value="Unassembled WGS sequence"/>
</dbReference>
<name>A0A836LAN8_9TRYP</name>
<dbReference type="EMBL" id="JAFJZO010000027">
    <property type="protein sequence ID" value="KAG5501395.1"/>
    <property type="molecule type" value="Genomic_DNA"/>
</dbReference>
<keyword evidence="2" id="KW-1185">Reference proteome</keyword>
<proteinExistence type="predicted"/>
<sequence>MPLNSSCMQVPLLLPEELRDEVLNGAAEIIVEHGGRDRCFLHIYSEDERLAKIEDIADPSDVVRRTHEMRLTQLRWARGVLWADSRVQRFVRHENHLLWPAYESLSKVVDVARQLILCEDDNNTTALKKASDVATANQILRREATLPGVHSLKETTLEGQAALYDVQQTRKRSRDAWAATMPSVLSRVDEESVNSVAYIAELKHVSYAVSDVLRLQFAATPVGRLVDLLLQPQHSPGAAAASATTVSAVRQQWRCFLDKHRKWAEYHSLFADVEEFCRFWGVSEACVARDVLAALTSGSSVQLRPGVHASVLQRTELYLLLSPRGRKLDSVSPVEQAAFAALCPARSWGECVEEGMVRMVTLPSSGLTPAALDTFVRQLFLSPALSDLQVSECCTVSEARGIAAELQVVCVSSSFNPFVVVHGSRVSNGFAGDVSYFSVLQHQRDQLVTEHTNAQLLRGLREAPVRGTSGSANDSVNALLSSQTPQRAPSRITGDAAIAAFNRALISALAATPLSRIEIQHHPSMREYRGAVNYEAVLKVALKENAEFKGRKYHLRE</sequence>
<dbReference type="GeneID" id="94289305"/>
<reference evidence="1 2" key="1">
    <citation type="submission" date="2021-02" db="EMBL/GenBank/DDBJ databases">
        <title>Porcisia hertigi Genome sequencing and assembly.</title>
        <authorList>
            <person name="Almutairi H."/>
            <person name="Gatherer D."/>
        </authorList>
    </citation>
    <scope>NUCLEOTIDE SEQUENCE [LARGE SCALE GENOMIC DNA]</scope>
    <source>
        <strain evidence="1 2">C119</strain>
    </source>
</reference>
<gene>
    <name evidence="1" type="ORF">JKF63_03208</name>
</gene>
<protein>
    <submittedName>
        <fullName evidence="1">Uncharacterized protein</fullName>
    </submittedName>
</protein>
<dbReference type="AlphaFoldDB" id="A0A836LAN8"/>
<evidence type="ECO:0000313" key="1">
    <source>
        <dbReference type="EMBL" id="KAG5501395.1"/>
    </source>
</evidence>
<dbReference type="KEGG" id="phet:94289305"/>